<dbReference type="PANTHER" id="PTHR35446">
    <property type="entry name" value="SI:CH211-175M2.5"/>
    <property type="match status" value="1"/>
</dbReference>
<feature type="domain" description="Carboxymuconolactone decarboxylase-like" evidence="1">
    <location>
        <begin position="52"/>
        <end position="117"/>
    </location>
</feature>
<name>A0A098G9Z1_9GAMM</name>
<keyword evidence="3" id="KW-1185">Reference proteome</keyword>
<dbReference type="KEGG" id="lfa:LFA_2950"/>
<protein>
    <submittedName>
        <fullName evidence="2">Carboxymuconolactone decarboxylase</fullName>
    </submittedName>
</protein>
<evidence type="ECO:0000313" key="3">
    <source>
        <dbReference type="Proteomes" id="UP000032430"/>
    </source>
</evidence>
<dbReference type="EMBL" id="LN614827">
    <property type="protein sequence ID" value="CEG58305.1"/>
    <property type="molecule type" value="Genomic_DNA"/>
</dbReference>
<dbReference type="SUPFAM" id="SSF69118">
    <property type="entry name" value="AhpD-like"/>
    <property type="match status" value="1"/>
</dbReference>
<proteinExistence type="predicted"/>
<accession>A0A098G9Z1</accession>
<gene>
    <name evidence="2" type="ORF">LFA_2950</name>
</gene>
<evidence type="ECO:0000313" key="2">
    <source>
        <dbReference type="EMBL" id="CEG58305.1"/>
    </source>
</evidence>
<dbReference type="AlphaFoldDB" id="A0A098G9Z1"/>
<evidence type="ECO:0000259" key="1">
    <source>
        <dbReference type="Pfam" id="PF02627"/>
    </source>
</evidence>
<dbReference type="Gene3D" id="1.20.1290.10">
    <property type="entry name" value="AhpD-like"/>
    <property type="match status" value="1"/>
</dbReference>
<dbReference type="Pfam" id="PF02627">
    <property type="entry name" value="CMD"/>
    <property type="match status" value="1"/>
</dbReference>
<organism evidence="2 3">
    <name type="scientific">Legionella fallonii LLAP-10</name>
    <dbReference type="NCBI Taxonomy" id="1212491"/>
    <lineage>
        <taxon>Bacteria</taxon>
        <taxon>Pseudomonadati</taxon>
        <taxon>Pseudomonadota</taxon>
        <taxon>Gammaproteobacteria</taxon>
        <taxon>Legionellales</taxon>
        <taxon>Legionellaceae</taxon>
        <taxon>Legionella</taxon>
    </lineage>
</organism>
<dbReference type="HOGENOM" id="CLU_082760_5_1_6"/>
<reference evidence="3" key="1">
    <citation type="submission" date="2014-09" db="EMBL/GenBank/DDBJ databases">
        <authorList>
            <person name="Gomez-Valero L."/>
        </authorList>
    </citation>
    <scope>NUCLEOTIDE SEQUENCE [LARGE SCALE GENOMIC DNA]</scope>
    <source>
        <strain evidence="3">ATCC700992</strain>
    </source>
</reference>
<dbReference type="InterPro" id="IPR029032">
    <property type="entry name" value="AhpD-like"/>
</dbReference>
<dbReference type="InterPro" id="IPR003779">
    <property type="entry name" value="CMD-like"/>
</dbReference>
<dbReference type="PANTHER" id="PTHR35446:SF3">
    <property type="entry name" value="CMD DOMAIN-CONTAINING PROTEIN"/>
    <property type="match status" value="1"/>
</dbReference>
<dbReference type="RefSeq" id="WP_197541187.1">
    <property type="nucleotide sequence ID" value="NZ_LN614827.1"/>
</dbReference>
<dbReference type="GO" id="GO:0051920">
    <property type="term" value="F:peroxiredoxin activity"/>
    <property type="evidence" value="ECO:0007669"/>
    <property type="project" value="InterPro"/>
</dbReference>
<dbReference type="STRING" id="1212491.LFA_2950"/>
<sequence>MMTQFTQYTMDNAPQESKASLQETKKAFGFVPNLQSFMAESPALLDSYSTVWNIFSKKTSLNPIEQQVVLMTVNYENNCHYCMAGHSTLAKMVKMDEATIQALRDGKPIADPKLQALREFTRKIVIERGFVSDEVIESFLSAGYSKANVFDVITGVGLKVMSNYTNHIAHTPLDDFMKANAWIHPKNR</sequence>
<dbReference type="Proteomes" id="UP000032430">
    <property type="component" value="Chromosome I"/>
</dbReference>